<evidence type="ECO:0000313" key="7">
    <source>
        <dbReference type="EMBL" id="GFC67236.1"/>
    </source>
</evidence>
<dbReference type="InterPro" id="IPR036855">
    <property type="entry name" value="Znf_CCCH_sf"/>
</dbReference>
<protein>
    <submittedName>
        <fullName evidence="7">Hybrid signal transduction histidine kinase M</fullName>
    </submittedName>
</protein>
<evidence type="ECO:0000256" key="1">
    <source>
        <dbReference type="ARBA" id="ARBA00022723"/>
    </source>
</evidence>
<dbReference type="InterPro" id="IPR000571">
    <property type="entry name" value="Znf_CCCH"/>
</dbReference>
<feature type="region of interest" description="Disordered" evidence="5">
    <location>
        <begin position="38"/>
        <end position="71"/>
    </location>
</feature>
<proteinExistence type="predicted"/>
<dbReference type="Pfam" id="PF18044">
    <property type="entry name" value="zf-CCCH_4"/>
    <property type="match status" value="1"/>
</dbReference>
<evidence type="ECO:0000256" key="5">
    <source>
        <dbReference type="SAM" id="MobiDB-lite"/>
    </source>
</evidence>
<dbReference type="GO" id="GO:0008270">
    <property type="term" value="F:zinc ion binding"/>
    <property type="evidence" value="ECO:0007669"/>
    <property type="project" value="UniProtKB-KW"/>
</dbReference>
<keyword evidence="1 4" id="KW-0479">Metal-binding</keyword>
<feature type="domain" description="C3H1-type" evidence="6">
    <location>
        <begin position="72"/>
        <end position="98"/>
    </location>
</feature>
<keyword evidence="2 4" id="KW-0863">Zinc-finger</keyword>
<dbReference type="GO" id="GO:0016301">
    <property type="term" value="F:kinase activity"/>
    <property type="evidence" value="ECO:0007669"/>
    <property type="project" value="UniProtKB-KW"/>
</dbReference>
<reference evidence="7" key="1">
    <citation type="journal article" date="2019" name="Sci. Rep.">
        <title>Draft genome of Tanacetum cinerariifolium, the natural source of mosquito coil.</title>
        <authorList>
            <person name="Yamashiro T."/>
            <person name="Shiraishi A."/>
            <person name="Satake H."/>
            <person name="Nakayama K."/>
        </authorList>
    </citation>
    <scope>NUCLEOTIDE SEQUENCE</scope>
</reference>
<accession>A0A699QAB2</accession>
<feature type="compositionally biased region" description="Low complexity" evidence="5">
    <location>
        <begin position="41"/>
        <end position="71"/>
    </location>
</feature>
<name>A0A699QAB2_TANCI</name>
<gene>
    <name evidence="7" type="ORF">Tci_839206</name>
</gene>
<dbReference type="Gene3D" id="4.10.1000.10">
    <property type="entry name" value="Zinc finger, CCCH-type"/>
    <property type="match status" value="1"/>
</dbReference>
<comment type="caution">
    <text evidence="7">The sequence shown here is derived from an EMBL/GenBank/DDBJ whole genome shotgun (WGS) entry which is preliminary data.</text>
</comment>
<keyword evidence="3 4" id="KW-0862">Zinc</keyword>
<feature type="non-terminal residue" evidence="7">
    <location>
        <position position="1"/>
    </location>
</feature>
<organism evidence="7">
    <name type="scientific">Tanacetum cinerariifolium</name>
    <name type="common">Dalmatian daisy</name>
    <name type="synonym">Chrysanthemum cinerariifolium</name>
    <dbReference type="NCBI Taxonomy" id="118510"/>
    <lineage>
        <taxon>Eukaryota</taxon>
        <taxon>Viridiplantae</taxon>
        <taxon>Streptophyta</taxon>
        <taxon>Embryophyta</taxon>
        <taxon>Tracheophyta</taxon>
        <taxon>Spermatophyta</taxon>
        <taxon>Magnoliopsida</taxon>
        <taxon>eudicotyledons</taxon>
        <taxon>Gunneridae</taxon>
        <taxon>Pentapetalae</taxon>
        <taxon>asterids</taxon>
        <taxon>campanulids</taxon>
        <taxon>Asterales</taxon>
        <taxon>Asteraceae</taxon>
        <taxon>Asteroideae</taxon>
        <taxon>Anthemideae</taxon>
        <taxon>Anthemidinae</taxon>
        <taxon>Tanacetum</taxon>
    </lineage>
</organism>
<evidence type="ECO:0000256" key="4">
    <source>
        <dbReference type="PROSITE-ProRule" id="PRU00723"/>
    </source>
</evidence>
<sequence length="203" mass="22590">LDSRFATLVDIIRHRETLPSFETTRNVLLLKESSFKDDTRTSSTFDDSSSSPTALVTSTSSTPKGSSSKSHTLPQLCNHFIKGTCRFGDRCKYIHDHRNRVGLSSTRYQSRSTASSHAGVWNTARIQHRTPCFIVQALIQLHCWPNCLLHRPSPLLIPAIPPVHQPAQQAQFLQPQSAHQPGILRPPPSQATTLHSAFSTMTL</sequence>
<dbReference type="EMBL" id="BKCJ011014609">
    <property type="protein sequence ID" value="GFC67236.1"/>
    <property type="molecule type" value="Genomic_DNA"/>
</dbReference>
<evidence type="ECO:0000256" key="3">
    <source>
        <dbReference type="ARBA" id="ARBA00022833"/>
    </source>
</evidence>
<feature type="zinc finger region" description="C3H1-type" evidence="4">
    <location>
        <begin position="72"/>
        <end position="98"/>
    </location>
</feature>
<keyword evidence="7" id="KW-0418">Kinase</keyword>
<evidence type="ECO:0000256" key="2">
    <source>
        <dbReference type="ARBA" id="ARBA00022771"/>
    </source>
</evidence>
<dbReference type="SUPFAM" id="SSF90229">
    <property type="entry name" value="CCCH zinc finger"/>
    <property type="match status" value="1"/>
</dbReference>
<dbReference type="InterPro" id="IPR041367">
    <property type="entry name" value="Znf-CCCH_4"/>
</dbReference>
<dbReference type="PROSITE" id="PS50103">
    <property type="entry name" value="ZF_C3H1"/>
    <property type="match status" value="1"/>
</dbReference>
<dbReference type="SMART" id="SM00356">
    <property type="entry name" value="ZnF_C3H1"/>
    <property type="match status" value="1"/>
</dbReference>
<dbReference type="AlphaFoldDB" id="A0A699QAB2"/>
<keyword evidence="7" id="KW-0808">Transferase</keyword>
<evidence type="ECO:0000259" key="6">
    <source>
        <dbReference type="PROSITE" id="PS50103"/>
    </source>
</evidence>